<gene>
    <name evidence="5" type="primary">rplD</name>
    <name evidence="7" type="ORF">A2917_02530</name>
</gene>
<keyword evidence="5" id="KW-0699">rRNA-binding</keyword>
<evidence type="ECO:0000256" key="5">
    <source>
        <dbReference type="HAMAP-Rule" id="MF_01328"/>
    </source>
</evidence>
<dbReference type="SUPFAM" id="SSF52166">
    <property type="entry name" value="Ribosomal protein L4"/>
    <property type="match status" value="1"/>
</dbReference>
<dbReference type="AlphaFoldDB" id="A0A1F6XMR2"/>
<dbReference type="InterPro" id="IPR023574">
    <property type="entry name" value="Ribosomal_uL4_dom_sf"/>
</dbReference>
<dbReference type="STRING" id="1801780.A2917_02530"/>
<dbReference type="NCBIfam" id="TIGR03953">
    <property type="entry name" value="rplD_bact"/>
    <property type="match status" value="1"/>
</dbReference>
<evidence type="ECO:0000313" key="7">
    <source>
        <dbReference type="EMBL" id="OGI95414.1"/>
    </source>
</evidence>
<dbReference type="HAMAP" id="MF_01328_B">
    <property type="entry name" value="Ribosomal_uL4_B"/>
    <property type="match status" value="1"/>
</dbReference>
<proteinExistence type="inferred from homology"/>
<dbReference type="PANTHER" id="PTHR10746:SF6">
    <property type="entry name" value="LARGE RIBOSOMAL SUBUNIT PROTEIN UL4M"/>
    <property type="match status" value="1"/>
</dbReference>
<keyword evidence="5" id="KW-0694">RNA-binding</keyword>
<evidence type="ECO:0000256" key="1">
    <source>
        <dbReference type="ARBA" id="ARBA00010528"/>
    </source>
</evidence>
<evidence type="ECO:0000256" key="3">
    <source>
        <dbReference type="ARBA" id="ARBA00023274"/>
    </source>
</evidence>
<keyword evidence="2 5" id="KW-0689">Ribosomal protein</keyword>
<name>A0A1F6XMR2_9BACT</name>
<accession>A0A1F6XMR2</accession>
<dbReference type="GO" id="GO:0003735">
    <property type="term" value="F:structural constituent of ribosome"/>
    <property type="evidence" value="ECO:0007669"/>
    <property type="project" value="InterPro"/>
</dbReference>
<dbReference type="GO" id="GO:0019843">
    <property type="term" value="F:rRNA binding"/>
    <property type="evidence" value="ECO:0007669"/>
    <property type="project" value="UniProtKB-UniRule"/>
</dbReference>
<keyword evidence="3 5" id="KW-0687">Ribonucleoprotein</keyword>
<evidence type="ECO:0000256" key="2">
    <source>
        <dbReference type="ARBA" id="ARBA00022980"/>
    </source>
</evidence>
<protein>
    <recommendedName>
        <fullName evidence="4 5">Large ribosomal subunit protein uL4</fullName>
    </recommendedName>
</protein>
<feature type="region of interest" description="Disordered" evidence="6">
    <location>
        <begin position="42"/>
        <end position="91"/>
    </location>
</feature>
<comment type="caution">
    <text evidence="7">The sequence shown here is derived from an EMBL/GenBank/DDBJ whole genome shotgun (WGS) entry which is preliminary data.</text>
</comment>
<dbReference type="GO" id="GO:0005840">
    <property type="term" value="C:ribosome"/>
    <property type="evidence" value="ECO:0007669"/>
    <property type="project" value="UniProtKB-KW"/>
</dbReference>
<reference evidence="7 8" key="1">
    <citation type="journal article" date="2016" name="Nat. Commun.">
        <title>Thousands of microbial genomes shed light on interconnected biogeochemical processes in an aquifer system.</title>
        <authorList>
            <person name="Anantharaman K."/>
            <person name="Brown C.T."/>
            <person name="Hug L.A."/>
            <person name="Sharon I."/>
            <person name="Castelle C.J."/>
            <person name="Probst A.J."/>
            <person name="Thomas B.C."/>
            <person name="Singh A."/>
            <person name="Wilkins M.J."/>
            <person name="Karaoz U."/>
            <person name="Brodie E.L."/>
            <person name="Williams K.H."/>
            <person name="Hubbard S.S."/>
            <person name="Banfield J.F."/>
        </authorList>
    </citation>
    <scope>NUCLEOTIDE SEQUENCE [LARGE SCALE GENOMIC DNA]</scope>
</reference>
<dbReference type="Gene3D" id="3.40.1370.10">
    <property type="match status" value="1"/>
</dbReference>
<dbReference type="EMBL" id="MFVE01000005">
    <property type="protein sequence ID" value="OGI95414.1"/>
    <property type="molecule type" value="Genomic_DNA"/>
</dbReference>
<dbReference type="GO" id="GO:1990904">
    <property type="term" value="C:ribonucleoprotein complex"/>
    <property type="evidence" value="ECO:0007669"/>
    <property type="project" value="UniProtKB-KW"/>
</dbReference>
<dbReference type="InterPro" id="IPR013005">
    <property type="entry name" value="Ribosomal_uL4-like"/>
</dbReference>
<comment type="similarity">
    <text evidence="1 5">Belongs to the universal ribosomal protein uL4 family.</text>
</comment>
<evidence type="ECO:0000313" key="8">
    <source>
        <dbReference type="Proteomes" id="UP000178104"/>
    </source>
</evidence>
<dbReference type="PANTHER" id="PTHR10746">
    <property type="entry name" value="50S RIBOSOMAL PROTEIN L4"/>
    <property type="match status" value="1"/>
</dbReference>
<comment type="function">
    <text evidence="5">One of the primary rRNA binding proteins, this protein initially binds near the 5'-end of the 23S rRNA. It is important during the early stages of 50S assembly. It makes multiple contacts with different domains of the 23S rRNA in the assembled 50S subunit and ribosome.</text>
</comment>
<evidence type="ECO:0000256" key="4">
    <source>
        <dbReference type="ARBA" id="ARBA00035244"/>
    </source>
</evidence>
<dbReference type="Proteomes" id="UP000178104">
    <property type="component" value="Unassembled WGS sequence"/>
</dbReference>
<dbReference type="InterPro" id="IPR002136">
    <property type="entry name" value="Ribosomal_uL4"/>
</dbReference>
<sequence>MEAKLQAKIYDQKGGVAGEINLPARVFGAAWRSDLVHQVVQSMRSNKRAGTADTKNRGEVRGGGRKPWKQKGTGQARHGSSRSPIWVGGGVTHGPLAEKNYKRKISKSMRAQALFSVLSKKLKDGEILFVETLAMPGVKTKDAVKVVQSLAKTSGWKTVDASKKPRVLTALFGRSEKTEKSFRNIPSLEIVFLKNLNPFDVLNYKYLLIENPVESVKFLESRG</sequence>
<organism evidence="7 8">
    <name type="scientific">Candidatus Nomurabacteria bacterium RIFCSPLOWO2_01_FULL_42_17</name>
    <dbReference type="NCBI Taxonomy" id="1801780"/>
    <lineage>
        <taxon>Bacteria</taxon>
        <taxon>Candidatus Nomuraibacteriota</taxon>
    </lineage>
</organism>
<dbReference type="GO" id="GO:0006412">
    <property type="term" value="P:translation"/>
    <property type="evidence" value="ECO:0007669"/>
    <property type="project" value="UniProtKB-UniRule"/>
</dbReference>
<comment type="function">
    <text evidence="5">Forms part of the polypeptide exit tunnel.</text>
</comment>
<dbReference type="Pfam" id="PF00573">
    <property type="entry name" value="Ribosomal_L4"/>
    <property type="match status" value="1"/>
</dbReference>
<evidence type="ECO:0000256" key="6">
    <source>
        <dbReference type="SAM" id="MobiDB-lite"/>
    </source>
</evidence>
<comment type="subunit">
    <text evidence="5">Part of the 50S ribosomal subunit.</text>
</comment>